<protein>
    <recommendedName>
        <fullName evidence="9">RNA polymerase, sigma-24 subunit, ECF subfamily</fullName>
    </recommendedName>
</protein>
<dbReference type="Gene3D" id="1.10.1740.10">
    <property type="match status" value="1"/>
</dbReference>
<evidence type="ECO:0000313" key="7">
    <source>
        <dbReference type="EMBL" id="OQP45973.1"/>
    </source>
</evidence>
<dbReference type="NCBIfam" id="TIGR02937">
    <property type="entry name" value="sigma70-ECF"/>
    <property type="match status" value="1"/>
</dbReference>
<dbReference type="RefSeq" id="WP_014221116.1">
    <property type="nucleotide sequence ID" value="NZ_LWBO01000018.1"/>
</dbReference>
<keyword evidence="4" id="KW-0804">Transcription</keyword>
<dbReference type="PANTHER" id="PTHR43133">
    <property type="entry name" value="RNA POLYMERASE ECF-TYPE SIGMA FACTO"/>
    <property type="match status" value="1"/>
</dbReference>
<name>A0ABX3NTN2_9BACT</name>
<organism evidence="7 8">
    <name type="scientific">Niastella koreensis</name>
    <dbReference type="NCBI Taxonomy" id="354356"/>
    <lineage>
        <taxon>Bacteria</taxon>
        <taxon>Pseudomonadati</taxon>
        <taxon>Bacteroidota</taxon>
        <taxon>Chitinophagia</taxon>
        <taxon>Chitinophagales</taxon>
        <taxon>Chitinophagaceae</taxon>
        <taxon>Niastella</taxon>
    </lineage>
</organism>
<dbReference type="Pfam" id="PF04542">
    <property type="entry name" value="Sigma70_r2"/>
    <property type="match status" value="1"/>
</dbReference>
<gene>
    <name evidence="7" type="ORF">A4D02_32805</name>
</gene>
<dbReference type="InterPro" id="IPR039425">
    <property type="entry name" value="RNA_pol_sigma-70-like"/>
</dbReference>
<evidence type="ECO:0000313" key="8">
    <source>
        <dbReference type="Proteomes" id="UP000192277"/>
    </source>
</evidence>
<dbReference type="InterPro" id="IPR007627">
    <property type="entry name" value="RNA_pol_sigma70_r2"/>
</dbReference>
<keyword evidence="8" id="KW-1185">Reference proteome</keyword>
<dbReference type="InterPro" id="IPR013325">
    <property type="entry name" value="RNA_pol_sigma_r2"/>
</dbReference>
<dbReference type="EMBL" id="LWBO01000018">
    <property type="protein sequence ID" value="OQP45973.1"/>
    <property type="molecule type" value="Genomic_DNA"/>
</dbReference>
<dbReference type="Pfam" id="PF08281">
    <property type="entry name" value="Sigma70_r4_2"/>
    <property type="match status" value="1"/>
</dbReference>
<comment type="similarity">
    <text evidence="1">Belongs to the sigma-70 factor family. ECF subfamily.</text>
</comment>
<dbReference type="InterPro" id="IPR036388">
    <property type="entry name" value="WH-like_DNA-bd_sf"/>
</dbReference>
<keyword evidence="2" id="KW-0805">Transcription regulation</keyword>
<feature type="domain" description="RNA polymerase sigma-70 region 2" evidence="5">
    <location>
        <begin position="28"/>
        <end position="83"/>
    </location>
</feature>
<dbReference type="Proteomes" id="UP000192277">
    <property type="component" value="Unassembled WGS sequence"/>
</dbReference>
<evidence type="ECO:0000256" key="2">
    <source>
        <dbReference type="ARBA" id="ARBA00023015"/>
    </source>
</evidence>
<dbReference type="InterPro" id="IPR013249">
    <property type="entry name" value="RNA_pol_sigma70_r4_t2"/>
</dbReference>
<evidence type="ECO:0008006" key="9">
    <source>
        <dbReference type="Google" id="ProtNLM"/>
    </source>
</evidence>
<dbReference type="PANTHER" id="PTHR43133:SF46">
    <property type="entry name" value="RNA POLYMERASE SIGMA-70 FACTOR ECF SUBFAMILY"/>
    <property type="match status" value="1"/>
</dbReference>
<keyword evidence="3" id="KW-0731">Sigma factor</keyword>
<comment type="caution">
    <text evidence="7">The sequence shown here is derived from an EMBL/GenBank/DDBJ whole genome shotgun (WGS) entry which is preliminary data.</text>
</comment>
<sequence>MTQLEIEIKNGNRAAFQLFFNNTYNRTTAFLTHAMYNSSYADDIAQEAFVKLWVNRQMIDPAQSLDAWFFTIVRNTMISHLRKMVAEKKKGSTTQLLLQEAETEIYGYTTNDGLHHLQQQDIRQLFNEVLQSIDPVKERCFRLHREQGLTYREIAQSEKLSVKTVERYISDTLKLLKLKFPVTAILIWLLFV</sequence>
<dbReference type="Gene3D" id="1.10.10.10">
    <property type="entry name" value="Winged helix-like DNA-binding domain superfamily/Winged helix DNA-binding domain"/>
    <property type="match status" value="1"/>
</dbReference>
<evidence type="ECO:0000256" key="1">
    <source>
        <dbReference type="ARBA" id="ARBA00010641"/>
    </source>
</evidence>
<dbReference type="InterPro" id="IPR013324">
    <property type="entry name" value="RNA_pol_sigma_r3/r4-like"/>
</dbReference>
<evidence type="ECO:0000256" key="3">
    <source>
        <dbReference type="ARBA" id="ARBA00023082"/>
    </source>
</evidence>
<evidence type="ECO:0000259" key="6">
    <source>
        <dbReference type="Pfam" id="PF08281"/>
    </source>
</evidence>
<evidence type="ECO:0000259" key="5">
    <source>
        <dbReference type="Pfam" id="PF04542"/>
    </source>
</evidence>
<dbReference type="SUPFAM" id="SSF88946">
    <property type="entry name" value="Sigma2 domain of RNA polymerase sigma factors"/>
    <property type="match status" value="1"/>
</dbReference>
<proteinExistence type="inferred from homology"/>
<evidence type="ECO:0000256" key="4">
    <source>
        <dbReference type="ARBA" id="ARBA00023163"/>
    </source>
</evidence>
<dbReference type="InterPro" id="IPR014284">
    <property type="entry name" value="RNA_pol_sigma-70_dom"/>
</dbReference>
<accession>A0ABX3NTN2</accession>
<reference evidence="7 8" key="1">
    <citation type="submission" date="2016-04" db="EMBL/GenBank/DDBJ databases">
        <authorList>
            <person name="Chen L."/>
            <person name="Zhuang W."/>
            <person name="Wang G."/>
        </authorList>
    </citation>
    <scope>NUCLEOTIDE SEQUENCE [LARGE SCALE GENOMIC DNA]</scope>
    <source>
        <strain evidence="8">GR20</strain>
    </source>
</reference>
<feature type="domain" description="RNA polymerase sigma factor 70 region 4 type 2" evidence="6">
    <location>
        <begin position="126"/>
        <end position="175"/>
    </location>
</feature>
<dbReference type="SUPFAM" id="SSF88659">
    <property type="entry name" value="Sigma3 and sigma4 domains of RNA polymerase sigma factors"/>
    <property type="match status" value="1"/>
</dbReference>